<evidence type="ECO:0000313" key="2">
    <source>
        <dbReference type="EMBL" id="AMY12716.1"/>
    </source>
</evidence>
<proteinExistence type="predicted"/>
<gene>
    <name evidence="2" type="ORF">LuPra_05998</name>
</gene>
<name>A0A143PWT3_LUTPR</name>
<reference evidence="2 3" key="1">
    <citation type="journal article" date="2016" name="Genome Announc.">
        <title>First Complete Genome Sequence of a Subdivision 6 Acidobacterium Strain.</title>
        <authorList>
            <person name="Huang S."/>
            <person name="Vieira S."/>
            <person name="Bunk B."/>
            <person name="Riedel T."/>
            <person name="Sproer C."/>
            <person name="Overmann J."/>
        </authorList>
    </citation>
    <scope>NUCLEOTIDE SEQUENCE [LARGE SCALE GENOMIC DNA]</scope>
    <source>
        <strain evidence="3">DSM 100886 HEG_-6_39</strain>
    </source>
</reference>
<feature type="transmembrane region" description="Helical" evidence="1">
    <location>
        <begin position="6"/>
        <end position="25"/>
    </location>
</feature>
<feature type="transmembrane region" description="Helical" evidence="1">
    <location>
        <begin position="115"/>
        <end position="140"/>
    </location>
</feature>
<dbReference type="KEGG" id="abac:LuPra_05998"/>
<dbReference type="Proteomes" id="UP000076079">
    <property type="component" value="Chromosome"/>
</dbReference>
<dbReference type="EMBL" id="CP015136">
    <property type="protein sequence ID" value="AMY12716.1"/>
    <property type="molecule type" value="Genomic_DNA"/>
</dbReference>
<evidence type="ECO:0000313" key="3">
    <source>
        <dbReference type="Proteomes" id="UP000076079"/>
    </source>
</evidence>
<organism evidence="2 3">
    <name type="scientific">Luteitalea pratensis</name>
    <dbReference type="NCBI Taxonomy" id="1855912"/>
    <lineage>
        <taxon>Bacteria</taxon>
        <taxon>Pseudomonadati</taxon>
        <taxon>Acidobacteriota</taxon>
        <taxon>Vicinamibacteria</taxon>
        <taxon>Vicinamibacterales</taxon>
        <taxon>Vicinamibacteraceae</taxon>
        <taxon>Luteitalea</taxon>
    </lineage>
</organism>
<sequence>MKEMIPIIGILTVFGSVSFLTWVIVDALRRKAQLRVMSDFHNKLLDRINNGKELAEFMDSPGGTKFIDSISTERTHPAQRILRAVQVGIVLCAAGIGCRVVGWQSTIIEREAAEGFVILGIMLLSIGIGYLVSAAASFGLGRSLGVYSTPGESAR</sequence>
<feature type="transmembrane region" description="Helical" evidence="1">
    <location>
        <begin position="81"/>
        <end position="103"/>
    </location>
</feature>
<keyword evidence="1" id="KW-1133">Transmembrane helix</keyword>
<keyword evidence="1" id="KW-0472">Membrane</keyword>
<keyword evidence="3" id="KW-1185">Reference proteome</keyword>
<evidence type="ECO:0000256" key="1">
    <source>
        <dbReference type="SAM" id="Phobius"/>
    </source>
</evidence>
<dbReference type="RefSeq" id="WP_157899853.1">
    <property type="nucleotide sequence ID" value="NZ_CP015136.1"/>
</dbReference>
<dbReference type="AlphaFoldDB" id="A0A143PWT3"/>
<accession>A0A143PWT3</accession>
<protein>
    <submittedName>
        <fullName evidence="2">Uncharacterized protein</fullName>
    </submittedName>
</protein>
<keyword evidence="1" id="KW-0812">Transmembrane</keyword>
<reference evidence="3" key="2">
    <citation type="submission" date="2016-04" db="EMBL/GenBank/DDBJ databases">
        <title>First Complete Genome Sequence of a Subdivision 6 Acidobacterium.</title>
        <authorList>
            <person name="Huang S."/>
            <person name="Vieira S."/>
            <person name="Bunk B."/>
            <person name="Riedel T."/>
            <person name="Sproeer C."/>
            <person name="Overmann J."/>
        </authorList>
    </citation>
    <scope>NUCLEOTIDE SEQUENCE [LARGE SCALE GENOMIC DNA]</scope>
    <source>
        <strain evidence="3">DSM 100886 HEG_-6_39</strain>
    </source>
</reference>
<dbReference type="STRING" id="1855912.LuPra_05998"/>